<dbReference type="PANTHER" id="PTHR34987:SF2">
    <property type="entry name" value="B, PUTATIVE (AFU_ORTHOLOGUE AFUA_7G05040)-RELATED"/>
    <property type="match status" value="1"/>
</dbReference>
<dbReference type="Proteomes" id="UP000250369">
    <property type="component" value="Unassembled WGS sequence"/>
</dbReference>
<dbReference type="InterPro" id="IPR035396">
    <property type="entry name" value="Bac_rhamnosid6H"/>
</dbReference>
<evidence type="ECO:0000259" key="1">
    <source>
        <dbReference type="Pfam" id="PF05592"/>
    </source>
</evidence>
<dbReference type="SUPFAM" id="SSF48208">
    <property type="entry name" value="Six-hairpin glycosidases"/>
    <property type="match status" value="1"/>
</dbReference>
<evidence type="ECO:0000259" key="5">
    <source>
        <dbReference type="Pfam" id="PF21557"/>
    </source>
</evidence>
<evidence type="ECO:0000313" key="6">
    <source>
        <dbReference type="EMBL" id="RAV11878.1"/>
    </source>
</evidence>
<feature type="domain" description="Alpha-L-rhamnosidase" evidence="5">
    <location>
        <begin position="226"/>
        <end position="399"/>
    </location>
</feature>
<dbReference type="OrthoDB" id="9815108at2"/>
<reference evidence="6 7" key="1">
    <citation type="journal article" date="2009" name="Int. J. Syst. Evol. Microbiol.">
        <title>Paenibacillus contaminans sp. nov., isolated from a contaminated laboratory plate.</title>
        <authorList>
            <person name="Chou J.H."/>
            <person name="Lee J.H."/>
            <person name="Lin M.C."/>
            <person name="Chang P.S."/>
            <person name="Arun A.B."/>
            <person name="Young C.C."/>
            <person name="Chen W.M."/>
        </authorList>
    </citation>
    <scope>NUCLEOTIDE SEQUENCE [LARGE SCALE GENOMIC DNA]</scope>
    <source>
        <strain evidence="6 7">CKOBP-6</strain>
    </source>
</reference>
<dbReference type="EMBL" id="QMFB01000035">
    <property type="protein sequence ID" value="RAV11878.1"/>
    <property type="molecule type" value="Genomic_DNA"/>
</dbReference>
<sequence length="962" mass="108140">MTEQAAWKAQWIWGSGVESPRNEWRCFRKTFTYDANERQKGCSIRITADSRYVLYVNGKQVGRGPVRSWPFELKYDEYEIGHLLKPGETNTVAVLVLHFGVSNFYYLRGRGGLVAELETAAADGVKTTLLATDETWKTAVHAGHEASSSRMSCQQAFTEITDARAWDEGWMATGYDDASWKNAAVIGPVGMEPWVRLVERDIPHLTEEPTYPVRVEALSAVTPASWLAALDLRSQFVPNSADHANNVSFSGYLAAVIRINKPARATIGITDDGRIFGPCSINGTWYEADSFTGDLPERYLTVELRQGDNFFMMDVTGTSHGHAFHIGFDSEETFEVVSPLGDGQATPFVTVGPFDTAEHIDHQAPTHLKRDHPDYIRAKSLADAAGLSEFAEWVKPFPAEYFNAQDAFGAFVWKKSEPQVVPHNLQNMVIASCDPSVIPLYSGRDTEMIVDFGRELSGYLSFELEAAAGTIVDFYGYEYMRDGWIQHTYQLDNTLRYTSREGRQAYTSFVRRGLRYLMIAIRGAASPVKLYEVKLLQSNFPIAEIGRFQCSDPMLNDIWQISRHTTRLCMEDTFVDCPAFEQTFWVGDARNEALIGYYMFGASEIVERCLRLVPGSKFQTPLYADQVPSGWSSVIPNWTFFWVTACAEYYKYKGSRTFAEEMWPQAEQTLDRYMQNLDERGLLNMRGWNLLDWAPFEQPNAGIVTPQNMFMTKALRDAAGLAAVAGDDAKSRTYIAYADRLREAINMHLWDESRQAYIDCLHEDGRPSATTSMQTQVVASLCGIAEGERAETIERYLTEPPAAFVQIGSPFMSFFYHEALVKLGRFDVLLEDIRTNYGAMVENDATTCWEMYPDPVNRPKMPTRSHCHAWSAGPAYFLGAYTLGVRGADPGWSKVIVEPQPAGLTWARGTVPLPDGGSIAVSWRLDEAARRIRLRIEAPRGLELLIQPPDGYEAETEVVRLG</sequence>
<dbReference type="AlphaFoldDB" id="A0A329LWQ6"/>
<proteinExistence type="predicted"/>
<feature type="domain" description="Alpha-L-rhamnosidase concanavalin-like" evidence="1">
    <location>
        <begin position="444"/>
        <end position="522"/>
    </location>
</feature>
<dbReference type="InterPro" id="IPR008979">
    <property type="entry name" value="Galactose-bd-like_sf"/>
</dbReference>
<accession>A0A329LWQ6</accession>
<dbReference type="Pfam" id="PF21557">
    <property type="entry name" value="RhaB_D2"/>
    <property type="match status" value="1"/>
</dbReference>
<protein>
    <submittedName>
        <fullName evidence="6">Alpha-L-rhamnosidase</fullName>
    </submittedName>
</protein>
<evidence type="ECO:0000313" key="7">
    <source>
        <dbReference type="Proteomes" id="UP000250369"/>
    </source>
</evidence>
<dbReference type="GO" id="GO:0005975">
    <property type="term" value="P:carbohydrate metabolic process"/>
    <property type="evidence" value="ECO:0007669"/>
    <property type="project" value="InterPro"/>
</dbReference>
<dbReference type="Pfam" id="PF17390">
    <property type="entry name" value="Bac_rhamnosid_C"/>
    <property type="match status" value="1"/>
</dbReference>
<dbReference type="InterPro" id="IPR012341">
    <property type="entry name" value="6hp_glycosidase-like_sf"/>
</dbReference>
<feature type="domain" description="Bacterial alpha-L-rhamnosidase N-terminal" evidence="2">
    <location>
        <begin position="44"/>
        <end position="185"/>
    </location>
</feature>
<evidence type="ECO:0000259" key="4">
    <source>
        <dbReference type="Pfam" id="PF17390"/>
    </source>
</evidence>
<dbReference type="SUPFAM" id="SSF49785">
    <property type="entry name" value="Galactose-binding domain-like"/>
    <property type="match status" value="1"/>
</dbReference>
<dbReference type="Pfam" id="PF08531">
    <property type="entry name" value="Bac_rhamnosid_N"/>
    <property type="match status" value="1"/>
</dbReference>
<dbReference type="InterPro" id="IPR008902">
    <property type="entry name" value="Rhamnosid_concanavalin"/>
</dbReference>
<comment type="caution">
    <text evidence="6">The sequence shown here is derived from an EMBL/GenBank/DDBJ whole genome shotgun (WGS) entry which is preliminary data.</text>
</comment>
<evidence type="ECO:0000259" key="3">
    <source>
        <dbReference type="Pfam" id="PF17389"/>
    </source>
</evidence>
<dbReference type="RefSeq" id="WP_113035773.1">
    <property type="nucleotide sequence ID" value="NZ_QMFB01000035.1"/>
</dbReference>
<organism evidence="6 7">
    <name type="scientific">Paenibacillus contaminans</name>
    <dbReference type="NCBI Taxonomy" id="450362"/>
    <lineage>
        <taxon>Bacteria</taxon>
        <taxon>Bacillati</taxon>
        <taxon>Bacillota</taxon>
        <taxon>Bacilli</taxon>
        <taxon>Bacillales</taxon>
        <taxon>Paenibacillaceae</taxon>
        <taxon>Paenibacillus</taxon>
    </lineage>
</organism>
<gene>
    <name evidence="6" type="ORF">DQG23_35445</name>
</gene>
<dbReference type="Pfam" id="PF05592">
    <property type="entry name" value="Bac_rhamnosid"/>
    <property type="match status" value="1"/>
</dbReference>
<dbReference type="InterPro" id="IPR013737">
    <property type="entry name" value="Bac_rhamnosid_N"/>
</dbReference>
<dbReference type="Gene3D" id="1.50.10.10">
    <property type="match status" value="1"/>
</dbReference>
<evidence type="ECO:0000259" key="2">
    <source>
        <dbReference type="Pfam" id="PF08531"/>
    </source>
</evidence>
<dbReference type="InterPro" id="IPR008928">
    <property type="entry name" value="6-hairpin_glycosidase_sf"/>
</dbReference>
<keyword evidence="7" id="KW-1185">Reference proteome</keyword>
<feature type="domain" description="Alpha-L-rhamnosidase C-terminal" evidence="4">
    <location>
        <begin position="884"/>
        <end position="952"/>
    </location>
</feature>
<name>A0A329LWQ6_9BACL</name>
<dbReference type="InterPro" id="IPR048653">
    <property type="entry name" value="RhaB_D2"/>
</dbReference>
<dbReference type="Gene3D" id="2.60.420.10">
    <property type="entry name" value="Maltose phosphorylase, domain 3"/>
    <property type="match status" value="1"/>
</dbReference>
<dbReference type="Gene3D" id="2.60.120.260">
    <property type="entry name" value="Galactose-binding domain-like"/>
    <property type="match status" value="3"/>
</dbReference>
<dbReference type="Pfam" id="PF17389">
    <property type="entry name" value="Bac_rhamnosid6H"/>
    <property type="match status" value="1"/>
</dbReference>
<feature type="domain" description="Alpha-L-rhamnosidase six-hairpin glycosidase" evidence="3">
    <location>
        <begin position="544"/>
        <end position="880"/>
    </location>
</feature>
<dbReference type="InterPro" id="IPR035398">
    <property type="entry name" value="Bac_rhamnosid_C"/>
</dbReference>
<dbReference type="PANTHER" id="PTHR34987">
    <property type="entry name" value="C, PUTATIVE (AFU_ORTHOLOGUE AFUA_3G02880)-RELATED"/>
    <property type="match status" value="1"/>
</dbReference>